<evidence type="ECO:0000256" key="8">
    <source>
        <dbReference type="ARBA" id="ARBA00023214"/>
    </source>
</evidence>
<evidence type="ECO:0000256" key="3">
    <source>
        <dbReference type="ARBA" id="ARBA00022692"/>
    </source>
</evidence>
<evidence type="ECO:0000256" key="2">
    <source>
        <dbReference type="ARBA" id="ARBA00022448"/>
    </source>
</evidence>
<dbReference type="Pfam" id="PF00654">
    <property type="entry name" value="Voltage_CLC"/>
    <property type="match status" value="2"/>
</dbReference>
<accession>A0A0N4VMP8</accession>
<feature type="domain" description="CBS" evidence="11">
    <location>
        <begin position="637"/>
        <end position="698"/>
    </location>
</feature>
<dbReference type="InterPro" id="IPR014743">
    <property type="entry name" value="Cl-channel_core"/>
</dbReference>
<dbReference type="InterPro" id="IPR046342">
    <property type="entry name" value="CBS_dom_sf"/>
</dbReference>
<sequence>MGRSLQQSTRLGHVFPVDTQKKQNGNLVAFEVNNKTKMEFEPVKKKKKKLRQRWCHILSGRPQKLIHFLLEDWLFLAVLGILMACISLLMDTCTDKLQTCQSHFLLVPINLLILVTSLNTADISDHIKAMNLIPKSESETTYTILRLIVWLVYTELAVIIAAVFTHYVAPQAIGSGIPEMKTILRGVALKEYLSFRTLISKVVGLTLTIGGGFPVGKEGPFVHVGSMVANLISRLVRNFKPAYVNESRSGELLAAGCAAGVACTFIAPIGGELFFFQNVFFFCLSFFTKIEKNIADKVIPQMKFCFYVLAIIGVLFSIEVTAVYFAVRDYWRGFFAACCGSAVFSLLRIYTRSSQVTVSAFVQTTFTNRTFYPEELFFFALIGLFCGFTGAMFILLHRRVVLFLRRNSAMKFLFQRNYLVYPIFIALFYSVLTYPRLIGKHIIGDPVYGHTLRDFFINCTWHSGQNSFISCSEQLTSRWSTDGSIFTNLGVFIVSFFLLDIIASTLPVPAGIFMPAFVLGGAIGRFFGEVIAYNFPDGVRGDQSMLVYPGVYAVVGAASFCGAVTHTVSVAVIAFEITGQLVHSLPVMIAVIIANIVCSSFQPSFFDSIIKIKHLPYLPDIPKSTSEIHAIRVEQIMVRNVKSLSKKSTYRELQDLLINMPRLKAFPVVDDPATNVLLGSINRHILLRMLETKVGDDARCAEALRRARIELQVIGVDDDVTEEITRVFTALATALSS</sequence>
<dbReference type="PRINTS" id="PR00762">
    <property type="entry name" value="CLCHANNEL"/>
</dbReference>
<dbReference type="GO" id="GO:0005886">
    <property type="term" value="C:plasma membrane"/>
    <property type="evidence" value="ECO:0007669"/>
    <property type="project" value="TreeGrafter"/>
</dbReference>
<feature type="transmembrane region" description="Helical" evidence="10">
    <location>
        <begin position="485"/>
        <end position="506"/>
    </location>
</feature>
<evidence type="ECO:0000256" key="1">
    <source>
        <dbReference type="ARBA" id="ARBA00004141"/>
    </source>
</evidence>
<keyword evidence="9" id="KW-0129">CBS domain</keyword>
<dbReference type="PANTHER" id="PTHR45720:SF10">
    <property type="entry name" value="CHLORIDE CHANNEL PROTEIN 2"/>
    <property type="match status" value="1"/>
</dbReference>
<evidence type="ECO:0000256" key="5">
    <source>
        <dbReference type="ARBA" id="ARBA00022989"/>
    </source>
</evidence>
<dbReference type="InterPro" id="IPR050970">
    <property type="entry name" value="Cl_channel_volt-gated"/>
</dbReference>
<dbReference type="PANTHER" id="PTHR45720">
    <property type="entry name" value="CHLORIDE CHANNEL PROTEIN 2"/>
    <property type="match status" value="1"/>
</dbReference>
<feature type="transmembrane region" description="Helical" evidence="10">
    <location>
        <begin position="547"/>
        <end position="575"/>
    </location>
</feature>
<dbReference type="STRING" id="51028.A0A0N4VMP8"/>
<dbReference type="WBParaSite" id="EVEC_0001222501-mRNA-1">
    <property type="protein sequence ID" value="EVEC_0001222501-mRNA-1"/>
    <property type="gene ID" value="EVEC_0001222501"/>
</dbReference>
<dbReference type="OrthoDB" id="4564at2759"/>
<gene>
    <name evidence="12" type="ORF">EVEC_LOCUS11444</name>
</gene>
<evidence type="ECO:0000256" key="4">
    <source>
        <dbReference type="ARBA" id="ARBA00022737"/>
    </source>
</evidence>
<evidence type="ECO:0000313" key="14">
    <source>
        <dbReference type="WBParaSite" id="EVEC_0001222501-mRNA-1"/>
    </source>
</evidence>
<evidence type="ECO:0000313" key="12">
    <source>
        <dbReference type="EMBL" id="VDD96693.1"/>
    </source>
</evidence>
<comment type="similarity">
    <text evidence="10">Belongs to the chloride channel (TC 2.A.49) family.</text>
</comment>
<evidence type="ECO:0000256" key="9">
    <source>
        <dbReference type="PROSITE-ProRule" id="PRU00703"/>
    </source>
</evidence>
<comment type="subcellular location">
    <subcellularLocation>
        <location evidence="1 10">Membrane</location>
        <topology evidence="1 10">Multi-pass membrane protein</topology>
    </subcellularLocation>
</comment>
<feature type="transmembrane region" description="Helical" evidence="10">
    <location>
        <begin position="512"/>
        <end position="535"/>
    </location>
</feature>
<keyword evidence="2 10" id="KW-0813">Transport</keyword>
<evidence type="ECO:0000256" key="6">
    <source>
        <dbReference type="ARBA" id="ARBA00023065"/>
    </source>
</evidence>
<feature type="transmembrane region" description="Helical" evidence="10">
    <location>
        <begin position="73"/>
        <end position="90"/>
    </location>
</feature>
<protein>
    <recommendedName>
        <fullName evidence="10">Chloride channel protein</fullName>
    </recommendedName>
</protein>
<dbReference type="SUPFAM" id="SSF54631">
    <property type="entry name" value="CBS-domain pair"/>
    <property type="match status" value="1"/>
</dbReference>
<feature type="transmembrane region" description="Helical" evidence="10">
    <location>
        <begin position="252"/>
        <end position="284"/>
    </location>
</feature>
<feature type="transmembrane region" description="Helical" evidence="10">
    <location>
        <begin position="418"/>
        <end position="434"/>
    </location>
</feature>
<feature type="transmembrane region" description="Helical" evidence="10">
    <location>
        <begin position="376"/>
        <end position="398"/>
    </location>
</feature>
<evidence type="ECO:0000256" key="7">
    <source>
        <dbReference type="ARBA" id="ARBA00023136"/>
    </source>
</evidence>
<dbReference type="CDD" id="cd03683">
    <property type="entry name" value="ClC_1_like"/>
    <property type="match status" value="1"/>
</dbReference>
<name>A0A0N4VMP8_ENTVE</name>
<keyword evidence="4" id="KW-0677">Repeat</keyword>
<keyword evidence="3 10" id="KW-0812">Transmembrane</keyword>
<feature type="transmembrane region" description="Helical" evidence="10">
    <location>
        <begin position="304"/>
        <end position="327"/>
    </location>
</feature>
<feature type="transmembrane region" description="Helical" evidence="10">
    <location>
        <begin position="581"/>
        <end position="601"/>
    </location>
</feature>
<evidence type="ECO:0000259" key="11">
    <source>
        <dbReference type="PROSITE" id="PS51371"/>
    </source>
</evidence>
<dbReference type="SUPFAM" id="SSF81340">
    <property type="entry name" value="Clc chloride channel"/>
    <property type="match status" value="2"/>
</dbReference>
<keyword evidence="13" id="KW-1185">Reference proteome</keyword>
<reference evidence="14" key="1">
    <citation type="submission" date="2017-02" db="UniProtKB">
        <authorList>
            <consortium name="WormBaseParasite"/>
        </authorList>
    </citation>
    <scope>IDENTIFICATION</scope>
</reference>
<dbReference type="PROSITE" id="PS51371">
    <property type="entry name" value="CBS"/>
    <property type="match status" value="1"/>
</dbReference>
<organism evidence="14">
    <name type="scientific">Enterobius vermicularis</name>
    <name type="common">Human pinworm</name>
    <dbReference type="NCBI Taxonomy" id="51028"/>
    <lineage>
        <taxon>Eukaryota</taxon>
        <taxon>Metazoa</taxon>
        <taxon>Ecdysozoa</taxon>
        <taxon>Nematoda</taxon>
        <taxon>Chromadorea</taxon>
        <taxon>Rhabditida</taxon>
        <taxon>Spirurina</taxon>
        <taxon>Oxyuridomorpha</taxon>
        <taxon>Oxyuroidea</taxon>
        <taxon>Oxyuridae</taxon>
        <taxon>Enterobius</taxon>
    </lineage>
</organism>
<keyword evidence="8 10" id="KW-0868">Chloride</keyword>
<proteinExistence type="inferred from homology"/>
<dbReference type="AlphaFoldDB" id="A0A0N4VMP8"/>
<keyword evidence="6 10" id="KW-0406">Ion transport</keyword>
<dbReference type="Gene3D" id="3.10.580.10">
    <property type="entry name" value="CBS-domain"/>
    <property type="match status" value="1"/>
</dbReference>
<feature type="transmembrane region" description="Helical" evidence="10">
    <location>
        <begin position="144"/>
        <end position="169"/>
    </location>
</feature>
<dbReference type="GO" id="GO:0005247">
    <property type="term" value="F:voltage-gated chloride channel activity"/>
    <property type="evidence" value="ECO:0007669"/>
    <property type="project" value="TreeGrafter"/>
</dbReference>
<keyword evidence="5 10" id="KW-1133">Transmembrane helix</keyword>
<feature type="transmembrane region" description="Helical" evidence="10">
    <location>
        <begin position="102"/>
        <end position="123"/>
    </location>
</feature>
<evidence type="ECO:0000256" key="10">
    <source>
        <dbReference type="RuleBase" id="RU361221"/>
    </source>
</evidence>
<dbReference type="InterPro" id="IPR001807">
    <property type="entry name" value="ClC"/>
</dbReference>
<evidence type="ECO:0000313" key="13">
    <source>
        <dbReference type="Proteomes" id="UP000274131"/>
    </source>
</evidence>
<dbReference type="Proteomes" id="UP000274131">
    <property type="component" value="Unassembled WGS sequence"/>
</dbReference>
<reference evidence="12 13" key="2">
    <citation type="submission" date="2018-10" db="EMBL/GenBank/DDBJ databases">
        <authorList>
            <consortium name="Pathogen Informatics"/>
        </authorList>
    </citation>
    <scope>NUCLEOTIDE SEQUENCE [LARGE SCALE GENOMIC DNA]</scope>
</reference>
<dbReference type="EMBL" id="UXUI01012077">
    <property type="protein sequence ID" value="VDD96693.1"/>
    <property type="molecule type" value="Genomic_DNA"/>
</dbReference>
<dbReference type="Gene3D" id="1.10.3080.10">
    <property type="entry name" value="Clc chloride channel"/>
    <property type="match status" value="1"/>
</dbReference>
<dbReference type="InterPro" id="IPR000644">
    <property type="entry name" value="CBS_dom"/>
</dbReference>
<keyword evidence="7 10" id="KW-0472">Membrane</keyword>